<proteinExistence type="predicted"/>
<dbReference type="RefSeq" id="WP_146146775.1">
    <property type="nucleotide sequence ID" value="NZ_PYGD01000006.1"/>
</dbReference>
<protein>
    <submittedName>
        <fullName evidence="1">Uncharacterized protein</fullName>
    </submittedName>
</protein>
<name>A0A2P8D230_9BACT</name>
<accession>A0A2P8D230</accession>
<keyword evidence="2" id="KW-1185">Reference proteome</keyword>
<reference evidence="1 2" key="1">
    <citation type="submission" date="2018-03" db="EMBL/GenBank/DDBJ databases">
        <title>Genomic Encyclopedia of Type Strains, Phase III (KMG-III): the genomes of soil and plant-associated and newly described type strains.</title>
        <authorList>
            <person name="Whitman W."/>
        </authorList>
    </citation>
    <scope>NUCLEOTIDE SEQUENCE [LARGE SCALE GENOMIC DNA]</scope>
    <source>
        <strain evidence="1 2">CGMCC 1.12700</strain>
    </source>
</reference>
<evidence type="ECO:0000313" key="1">
    <source>
        <dbReference type="EMBL" id="PSK91236.1"/>
    </source>
</evidence>
<dbReference type="EMBL" id="PYGD01000006">
    <property type="protein sequence ID" value="PSK91236.1"/>
    <property type="molecule type" value="Genomic_DNA"/>
</dbReference>
<dbReference type="AlphaFoldDB" id="A0A2P8D230"/>
<gene>
    <name evidence="1" type="ORF">B0I18_106248</name>
</gene>
<sequence length="100" mass="11505">MKLTKHLNTFAGSTKNMEHHFELPVTYKDEEMTFTGRLVTFAYEYKFFVQVQGVEIVYEQDDEQHLRAVAYEHAADKQVDPGLIAAIALKLEEQRAALSI</sequence>
<evidence type="ECO:0000313" key="2">
    <source>
        <dbReference type="Proteomes" id="UP000240572"/>
    </source>
</evidence>
<dbReference type="Proteomes" id="UP000240572">
    <property type="component" value="Unassembled WGS sequence"/>
</dbReference>
<organism evidence="1 2">
    <name type="scientific">Taibaiella chishuiensis</name>
    <dbReference type="NCBI Taxonomy" id="1434707"/>
    <lineage>
        <taxon>Bacteria</taxon>
        <taxon>Pseudomonadati</taxon>
        <taxon>Bacteroidota</taxon>
        <taxon>Chitinophagia</taxon>
        <taxon>Chitinophagales</taxon>
        <taxon>Chitinophagaceae</taxon>
        <taxon>Taibaiella</taxon>
    </lineage>
</organism>
<comment type="caution">
    <text evidence="1">The sequence shown here is derived from an EMBL/GenBank/DDBJ whole genome shotgun (WGS) entry which is preliminary data.</text>
</comment>
<dbReference type="OrthoDB" id="675660at2"/>